<dbReference type="GeneID" id="100893655"/>
<keyword evidence="2" id="KW-1185">Reference proteome</keyword>
<evidence type="ECO:0000313" key="1">
    <source>
        <dbReference type="EnsemblMetazoa" id="XP_030850973"/>
    </source>
</evidence>
<sequence length="184" mass="20081">MEDPDGPTGSAPAGSAEGVPNLASFDHAELPYIPKVFGEPAQAIKVFEEYNEIVSTDEIQQMFNERMDFTKPDVIEKMQSVWLDASYLALERCGFDHLKPMFGPGKITDILPLMFIAYHDCPEVLKLGAYVQDPDVGIPPPSVVDIGSEMPNLNLVSLAGKTVGLSDLHINKDRIMMILASSAS</sequence>
<name>A0A7M7PJ01_STRPU</name>
<dbReference type="AlphaFoldDB" id="A0A7M7PJ01"/>
<dbReference type="OrthoDB" id="10069902at2759"/>
<dbReference type="RefSeq" id="XP_030850973.1">
    <property type="nucleotide sequence ID" value="XM_030995113.1"/>
</dbReference>
<accession>A0A7M7PJ01</accession>
<dbReference type="OMA" id="RIMMILA"/>
<dbReference type="EnsemblMetazoa" id="XM_030995113">
    <property type="protein sequence ID" value="XP_030850973"/>
    <property type="gene ID" value="LOC100893655"/>
</dbReference>
<dbReference type="Proteomes" id="UP000007110">
    <property type="component" value="Unassembled WGS sequence"/>
</dbReference>
<reference evidence="2" key="1">
    <citation type="submission" date="2015-02" db="EMBL/GenBank/DDBJ databases">
        <title>Genome sequencing for Strongylocentrotus purpuratus.</title>
        <authorList>
            <person name="Murali S."/>
            <person name="Liu Y."/>
            <person name="Vee V."/>
            <person name="English A."/>
            <person name="Wang M."/>
            <person name="Skinner E."/>
            <person name="Han Y."/>
            <person name="Muzny D.M."/>
            <person name="Worley K.C."/>
            <person name="Gibbs R.A."/>
        </authorList>
    </citation>
    <scope>NUCLEOTIDE SEQUENCE</scope>
</reference>
<proteinExistence type="predicted"/>
<protein>
    <submittedName>
        <fullName evidence="1">Uncharacterized protein</fullName>
    </submittedName>
</protein>
<dbReference type="InParanoid" id="A0A7M7PJ01"/>
<organism evidence="1 2">
    <name type="scientific">Strongylocentrotus purpuratus</name>
    <name type="common">Purple sea urchin</name>
    <dbReference type="NCBI Taxonomy" id="7668"/>
    <lineage>
        <taxon>Eukaryota</taxon>
        <taxon>Metazoa</taxon>
        <taxon>Echinodermata</taxon>
        <taxon>Eleutherozoa</taxon>
        <taxon>Echinozoa</taxon>
        <taxon>Echinoidea</taxon>
        <taxon>Euechinoidea</taxon>
        <taxon>Echinacea</taxon>
        <taxon>Camarodonta</taxon>
        <taxon>Echinidea</taxon>
        <taxon>Strongylocentrotidae</taxon>
        <taxon>Strongylocentrotus</taxon>
    </lineage>
</organism>
<evidence type="ECO:0000313" key="2">
    <source>
        <dbReference type="Proteomes" id="UP000007110"/>
    </source>
</evidence>
<dbReference type="KEGG" id="spu:100893655"/>
<reference evidence="1" key="2">
    <citation type="submission" date="2021-01" db="UniProtKB">
        <authorList>
            <consortium name="EnsemblMetazoa"/>
        </authorList>
    </citation>
    <scope>IDENTIFICATION</scope>
</reference>